<evidence type="ECO:0000313" key="4">
    <source>
        <dbReference type="WBParaSite" id="jg5523"/>
    </source>
</evidence>
<feature type="region of interest" description="Disordered" evidence="1">
    <location>
        <begin position="287"/>
        <end position="337"/>
    </location>
</feature>
<evidence type="ECO:0000313" key="3">
    <source>
        <dbReference type="Proteomes" id="UP000887574"/>
    </source>
</evidence>
<feature type="compositionally biased region" description="Basic and acidic residues" evidence="1">
    <location>
        <begin position="555"/>
        <end position="571"/>
    </location>
</feature>
<dbReference type="AlphaFoldDB" id="A0A915EG44"/>
<feature type="compositionally biased region" description="Low complexity" evidence="1">
    <location>
        <begin position="222"/>
        <end position="240"/>
    </location>
</feature>
<dbReference type="PANTHER" id="PTHR24416:SF617">
    <property type="entry name" value="RET ONCOGENE, ISOFORM A"/>
    <property type="match status" value="1"/>
</dbReference>
<feature type="domain" description="CRIB" evidence="2">
    <location>
        <begin position="168"/>
        <end position="182"/>
    </location>
</feature>
<dbReference type="InterPro" id="IPR001245">
    <property type="entry name" value="Ser-Thr/Tyr_kinase_cat_dom"/>
</dbReference>
<dbReference type="GO" id="GO:0043235">
    <property type="term" value="C:receptor complex"/>
    <property type="evidence" value="ECO:0007669"/>
    <property type="project" value="TreeGrafter"/>
</dbReference>
<proteinExistence type="predicted"/>
<name>A0A915EG44_9BILA</name>
<protein>
    <submittedName>
        <fullName evidence="4">CRIB domain-containing protein</fullName>
    </submittedName>
</protein>
<feature type="region of interest" description="Disordered" evidence="1">
    <location>
        <begin position="541"/>
        <end position="571"/>
    </location>
</feature>
<dbReference type="GO" id="GO:0004714">
    <property type="term" value="F:transmembrane receptor protein tyrosine kinase activity"/>
    <property type="evidence" value="ECO:0007669"/>
    <property type="project" value="TreeGrafter"/>
</dbReference>
<dbReference type="WBParaSite" id="jg5523">
    <property type="protein sequence ID" value="jg5523"/>
    <property type="gene ID" value="jg5523"/>
</dbReference>
<dbReference type="SUPFAM" id="SSF56112">
    <property type="entry name" value="Protein kinase-like (PK-like)"/>
    <property type="match status" value="1"/>
</dbReference>
<feature type="region of interest" description="Disordered" evidence="1">
    <location>
        <begin position="204"/>
        <end position="257"/>
    </location>
</feature>
<dbReference type="Gene3D" id="1.10.510.10">
    <property type="entry name" value="Transferase(Phosphotransferase) domain 1"/>
    <property type="match status" value="1"/>
</dbReference>
<dbReference type="Proteomes" id="UP000887574">
    <property type="component" value="Unplaced"/>
</dbReference>
<keyword evidence="3" id="KW-1185">Reference proteome</keyword>
<dbReference type="GO" id="GO:0007169">
    <property type="term" value="P:cell surface receptor protein tyrosine kinase signaling pathway"/>
    <property type="evidence" value="ECO:0007669"/>
    <property type="project" value="TreeGrafter"/>
</dbReference>
<dbReference type="GO" id="GO:0005886">
    <property type="term" value="C:plasma membrane"/>
    <property type="evidence" value="ECO:0007669"/>
    <property type="project" value="TreeGrafter"/>
</dbReference>
<dbReference type="PROSITE" id="PS50108">
    <property type="entry name" value="CRIB"/>
    <property type="match status" value="1"/>
</dbReference>
<dbReference type="PANTHER" id="PTHR24416">
    <property type="entry name" value="TYROSINE-PROTEIN KINASE RECEPTOR"/>
    <property type="match status" value="1"/>
</dbReference>
<evidence type="ECO:0000256" key="1">
    <source>
        <dbReference type="SAM" id="MobiDB-lite"/>
    </source>
</evidence>
<feature type="compositionally biased region" description="Pro residues" evidence="1">
    <location>
        <begin position="241"/>
        <end position="250"/>
    </location>
</feature>
<feature type="compositionally biased region" description="Low complexity" evidence="1">
    <location>
        <begin position="430"/>
        <end position="449"/>
    </location>
</feature>
<organism evidence="3 4">
    <name type="scientific">Ditylenchus dipsaci</name>
    <dbReference type="NCBI Taxonomy" id="166011"/>
    <lineage>
        <taxon>Eukaryota</taxon>
        <taxon>Metazoa</taxon>
        <taxon>Ecdysozoa</taxon>
        <taxon>Nematoda</taxon>
        <taxon>Chromadorea</taxon>
        <taxon>Rhabditida</taxon>
        <taxon>Tylenchina</taxon>
        <taxon>Tylenchomorpha</taxon>
        <taxon>Sphaerularioidea</taxon>
        <taxon>Anguinidae</taxon>
        <taxon>Anguininae</taxon>
        <taxon>Ditylenchus</taxon>
    </lineage>
</organism>
<feature type="region of interest" description="Disordered" evidence="1">
    <location>
        <begin position="419"/>
        <end position="456"/>
    </location>
</feature>
<feature type="compositionally biased region" description="Low complexity" evidence="1">
    <location>
        <begin position="541"/>
        <end position="553"/>
    </location>
</feature>
<evidence type="ECO:0000259" key="2">
    <source>
        <dbReference type="PROSITE" id="PS50108"/>
    </source>
</evidence>
<sequence>MPWEGYSGAQILTAIDQQHKKLDWPQACPADFYKIMCECWSHQPEARPTFEDLIQKLAQIMPQQLITITSSTSDHPQLLQFTKGDVIVLINKLPTTCTPLPHTTQTQDEKMWFGALRRTGKLGYSSRKILSKQSNGDKAPAAASKKTVSKAANLLGGESDKERKKLLISQPHADLRHTCHIGADGRNFGLLHVNKTEFTRALLTTPNPSNSNTLSINTRPPSVCTLSHTSLSSSTAVSPHPQDPSAPTLPPKRSSFGVLPQQPLTIINHQQVMNKQSLQITALEHIHHQTLPPPRPPKTKAYRKDSNQMTSPFPSRLQRKVMHQTNETKESEDSEINGASTLEFANLQRPNSICATSVSCDADTSQEVTFPYSTGDSVFSSASLASSQALDQVLNDLQKDISDFSLSTINDFADTRPLLNQKHHPNQQPRAADGSSDQASQQQQSVVRAMTPEESDKWMKRVEEEHKKAAKTLKRLAKKESGSVEEEFTTVDNTTTDGPSTIVDCGNSHLNYLAVTRNGLPTLWQPTNCWSNAGSFLKNTPNNTLINSTNTSNGRKTDPQQHTRTDPRHSAKHHIEYINSN</sequence>
<dbReference type="Pfam" id="PF07714">
    <property type="entry name" value="PK_Tyr_Ser-Thr"/>
    <property type="match status" value="1"/>
</dbReference>
<dbReference type="InterPro" id="IPR011009">
    <property type="entry name" value="Kinase-like_dom_sf"/>
</dbReference>
<feature type="region of interest" description="Disordered" evidence="1">
    <location>
        <begin position="474"/>
        <end position="495"/>
    </location>
</feature>
<dbReference type="InterPro" id="IPR000095">
    <property type="entry name" value="CRIB_dom"/>
</dbReference>
<feature type="compositionally biased region" description="Polar residues" evidence="1">
    <location>
        <begin position="204"/>
        <end position="220"/>
    </location>
</feature>
<reference evidence="4" key="1">
    <citation type="submission" date="2022-11" db="UniProtKB">
        <authorList>
            <consortium name="WormBaseParasite"/>
        </authorList>
    </citation>
    <scope>IDENTIFICATION</scope>
</reference>
<accession>A0A915EG44</accession>
<dbReference type="InterPro" id="IPR050122">
    <property type="entry name" value="RTK"/>
</dbReference>